<keyword evidence="7" id="KW-1015">Disulfide bond</keyword>
<keyword evidence="4 10" id="KW-0378">Hydrolase</keyword>
<feature type="domain" description="Clip" evidence="13">
    <location>
        <begin position="35"/>
        <end position="86"/>
    </location>
</feature>
<dbReference type="InterPro" id="IPR009003">
    <property type="entry name" value="Peptidase_S1_PA"/>
</dbReference>
<name>A0A8K0GAY5_IGNLU</name>
<organism evidence="14 15">
    <name type="scientific">Ignelater luminosus</name>
    <name type="common">Cucubano</name>
    <name type="synonym">Pyrophorus luminosus</name>
    <dbReference type="NCBI Taxonomy" id="2038154"/>
    <lineage>
        <taxon>Eukaryota</taxon>
        <taxon>Metazoa</taxon>
        <taxon>Ecdysozoa</taxon>
        <taxon>Arthropoda</taxon>
        <taxon>Hexapoda</taxon>
        <taxon>Insecta</taxon>
        <taxon>Pterygota</taxon>
        <taxon>Neoptera</taxon>
        <taxon>Endopterygota</taxon>
        <taxon>Coleoptera</taxon>
        <taxon>Polyphaga</taxon>
        <taxon>Elateriformia</taxon>
        <taxon>Elateroidea</taxon>
        <taxon>Elateridae</taxon>
        <taxon>Agrypninae</taxon>
        <taxon>Pyrophorini</taxon>
        <taxon>Ignelater</taxon>
    </lineage>
</organism>
<keyword evidence="1" id="KW-0768">Sushi</keyword>
<dbReference type="InterPro" id="IPR033116">
    <property type="entry name" value="TRYPSIN_SER"/>
</dbReference>
<evidence type="ECO:0000256" key="11">
    <source>
        <dbReference type="RuleBase" id="RU366078"/>
    </source>
</evidence>
<dbReference type="GO" id="GO:0006508">
    <property type="term" value="P:proteolysis"/>
    <property type="evidence" value="ECO:0007669"/>
    <property type="project" value="UniProtKB-KW"/>
</dbReference>
<dbReference type="PANTHER" id="PTHR24256">
    <property type="entry name" value="TRYPTASE-RELATED"/>
    <property type="match status" value="1"/>
</dbReference>
<dbReference type="OrthoDB" id="8114044at2759"/>
<feature type="chain" id="PRO_5035490132" description="CLIP domain-containing serine protease" evidence="11">
    <location>
        <begin position="23"/>
        <end position="408"/>
    </location>
</feature>
<dbReference type="FunFam" id="2.40.10.10:FF:000120">
    <property type="entry name" value="Putative serine protease"/>
    <property type="match status" value="1"/>
</dbReference>
<dbReference type="Proteomes" id="UP000801492">
    <property type="component" value="Unassembled WGS sequence"/>
</dbReference>
<evidence type="ECO:0000259" key="12">
    <source>
        <dbReference type="PROSITE" id="PS50240"/>
    </source>
</evidence>
<dbReference type="InterPro" id="IPR001254">
    <property type="entry name" value="Trypsin_dom"/>
</dbReference>
<keyword evidence="2 10" id="KW-0645">Protease</keyword>
<keyword evidence="5" id="KW-0353">Hemolymph clotting</keyword>
<dbReference type="Gene3D" id="2.40.10.10">
    <property type="entry name" value="Trypsin-like serine proteases"/>
    <property type="match status" value="2"/>
</dbReference>
<protein>
    <recommendedName>
        <fullName evidence="11">CLIP domain-containing serine protease</fullName>
        <ecNumber evidence="10">3.4.21.-</ecNumber>
    </recommendedName>
</protein>
<dbReference type="PRINTS" id="PR00722">
    <property type="entry name" value="CHYMOTRYPSIN"/>
</dbReference>
<dbReference type="InterPro" id="IPR038565">
    <property type="entry name" value="CLIP_sf"/>
</dbReference>
<feature type="domain" description="Peptidase S1" evidence="12">
    <location>
        <begin position="152"/>
        <end position="401"/>
    </location>
</feature>
<evidence type="ECO:0000256" key="3">
    <source>
        <dbReference type="ARBA" id="ARBA00022729"/>
    </source>
</evidence>
<dbReference type="EMBL" id="VTPC01003764">
    <property type="protein sequence ID" value="KAF2898050.1"/>
    <property type="molecule type" value="Genomic_DNA"/>
</dbReference>
<keyword evidence="3 11" id="KW-0732">Signal</keyword>
<evidence type="ECO:0000256" key="5">
    <source>
        <dbReference type="ARBA" id="ARBA00022820"/>
    </source>
</evidence>
<evidence type="ECO:0000256" key="8">
    <source>
        <dbReference type="ARBA" id="ARBA00024195"/>
    </source>
</evidence>
<dbReference type="InterPro" id="IPR001314">
    <property type="entry name" value="Peptidase_S1A"/>
</dbReference>
<evidence type="ECO:0000313" key="14">
    <source>
        <dbReference type="EMBL" id="KAF2898050.1"/>
    </source>
</evidence>
<dbReference type="AlphaFoldDB" id="A0A8K0GAY5"/>
<comment type="domain">
    <text evidence="11">The clip domain consists of 35-55 residues which are 'knitted' together usually by 3 conserved disulfide bonds forming a clip-like compact structure.</text>
</comment>
<dbReference type="CDD" id="cd00190">
    <property type="entry name" value="Tryp_SPc"/>
    <property type="match status" value="1"/>
</dbReference>
<keyword evidence="6 10" id="KW-0720">Serine protease</keyword>
<evidence type="ECO:0000256" key="4">
    <source>
        <dbReference type="ARBA" id="ARBA00022801"/>
    </source>
</evidence>
<dbReference type="GO" id="GO:0042381">
    <property type="term" value="P:hemolymph coagulation"/>
    <property type="evidence" value="ECO:0007669"/>
    <property type="project" value="UniProtKB-KW"/>
</dbReference>
<evidence type="ECO:0000313" key="15">
    <source>
        <dbReference type="Proteomes" id="UP000801492"/>
    </source>
</evidence>
<evidence type="ECO:0000256" key="2">
    <source>
        <dbReference type="ARBA" id="ARBA00022670"/>
    </source>
</evidence>
<dbReference type="InterPro" id="IPR022700">
    <property type="entry name" value="CLIP"/>
</dbReference>
<evidence type="ECO:0000259" key="13">
    <source>
        <dbReference type="PROSITE" id="PS51888"/>
    </source>
</evidence>
<dbReference type="GO" id="GO:0005576">
    <property type="term" value="C:extracellular region"/>
    <property type="evidence" value="ECO:0007669"/>
    <property type="project" value="UniProtKB-SubCell"/>
</dbReference>
<evidence type="ECO:0000256" key="6">
    <source>
        <dbReference type="ARBA" id="ARBA00022825"/>
    </source>
</evidence>
<feature type="signal peptide" evidence="11">
    <location>
        <begin position="1"/>
        <end position="22"/>
    </location>
</feature>
<dbReference type="PROSITE" id="PS50240">
    <property type="entry name" value="TRYPSIN_DOM"/>
    <property type="match status" value="1"/>
</dbReference>
<dbReference type="PROSITE" id="PS00135">
    <property type="entry name" value="TRYPSIN_SER"/>
    <property type="match status" value="1"/>
</dbReference>
<dbReference type="PROSITE" id="PS51888">
    <property type="entry name" value="CLIP"/>
    <property type="match status" value="1"/>
</dbReference>
<dbReference type="PROSITE" id="PS00134">
    <property type="entry name" value="TRYPSIN_HIS"/>
    <property type="match status" value="1"/>
</dbReference>
<dbReference type="InterPro" id="IPR043504">
    <property type="entry name" value="Peptidase_S1_PA_chymotrypsin"/>
</dbReference>
<comment type="catalytic activity">
    <reaction evidence="9">
        <text>Selective cleavage of 103-Arg-|-Ser-104 and 124-Ile-|-Ile-125 bonds in Limulus clotting factor B to form activated factor B. Cleavage of -Pro-Arg-|-Xaa- bonds in synthetic substrates.</text>
        <dbReference type="EC" id="3.4.21.84"/>
    </reaction>
</comment>
<proteinExistence type="inferred from homology"/>
<comment type="subcellular location">
    <subcellularLocation>
        <location evidence="11">Secreted</location>
    </subcellularLocation>
</comment>
<dbReference type="InterPro" id="IPR018114">
    <property type="entry name" value="TRYPSIN_HIS"/>
</dbReference>
<keyword evidence="15" id="KW-1185">Reference proteome</keyword>
<dbReference type="SUPFAM" id="SSF50494">
    <property type="entry name" value="Trypsin-like serine proteases"/>
    <property type="match status" value="1"/>
</dbReference>
<dbReference type="Gene3D" id="3.30.1640.30">
    <property type="match status" value="1"/>
</dbReference>
<gene>
    <name evidence="14" type="ORF">ILUMI_08125</name>
</gene>
<keyword evidence="11" id="KW-0964">Secreted</keyword>
<dbReference type="EC" id="3.4.21.-" evidence="10"/>
<dbReference type="Pfam" id="PF12032">
    <property type="entry name" value="CLIP"/>
    <property type="match status" value="1"/>
</dbReference>
<evidence type="ECO:0000256" key="1">
    <source>
        <dbReference type="ARBA" id="ARBA00022659"/>
    </source>
</evidence>
<dbReference type="Pfam" id="PF00089">
    <property type="entry name" value="Trypsin"/>
    <property type="match status" value="1"/>
</dbReference>
<evidence type="ECO:0000256" key="10">
    <source>
        <dbReference type="RuleBase" id="RU363034"/>
    </source>
</evidence>
<comment type="similarity">
    <text evidence="8 11">Belongs to the peptidase S1 family. CLIP subfamily.</text>
</comment>
<accession>A0A8K0GAY5</accession>
<dbReference type="SMART" id="SM00020">
    <property type="entry name" value="Tryp_SPc"/>
    <property type="match status" value="1"/>
</dbReference>
<sequence length="408" mass="45389">MMCRRSLEIVFARLVILIIVAAVEVAQLDIQPDGPCRTPNGEKATCVSLFTCPVIFNAILTKNETAKKFAQLSRCGKNGKIPLVCCGSVAYLVDGVQDYIVGLFQLDSKEHRLQPSVINKFSKVKPVVFKEHDSKELPDRNLCGIHSSDDRILGGQWTAYDEFPWLVALESKRRSTGGDVDVRCGGSLINKKFVLTAAHCAADKEFELINVRLGEWNLTSDPDCSTCDRVQIVRIVEIIPHRYYNELSKNNDIALLRLEKEIEYTDFIRPVCLPPSNLPMAAKGTKLAISGWGTTGEGKPRSTIKLKVNVPLILNEDCNRKLPNRKVEANQMCAGGISGRDSCQGDSGGPLLRSFVDTIRGRVQWYQEGIISRGVHCGLRGHPGVYTRISRYISWIVYNIDPKINIVT</sequence>
<dbReference type="SMART" id="SM00680">
    <property type="entry name" value="CLIP"/>
    <property type="match status" value="1"/>
</dbReference>
<dbReference type="GO" id="GO:0004252">
    <property type="term" value="F:serine-type endopeptidase activity"/>
    <property type="evidence" value="ECO:0007669"/>
    <property type="project" value="UniProtKB-UniRule"/>
</dbReference>
<evidence type="ECO:0000256" key="7">
    <source>
        <dbReference type="ARBA" id="ARBA00023157"/>
    </source>
</evidence>
<comment type="caution">
    <text evidence="14">The sequence shown here is derived from an EMBL/GenBank/DDBJ whole genome shotgun (WGS) entry which is preliminary data.</text>
</comment>
<evidence type="ECO:0000256" key="9">
    <source>
        <dbReference type="ARBA" id="ARBA00052079"/>
    </source>
</evidence>
<dbReference type="InterPro" id="IPR051487">
    <property type="entry name" value="Ser/Thr_Proteases_Immune/Dev"/>
</dbReference>
<reference evidence="14" key="1">
    <citation type="submission" date="2019-08" db="EMBL/GenBank/DDBJ databases">
        <title>The genome of the North American firefly Photinus pyralis.</title>
        <authorList>
            <consortium name="Photinus pyralis genome working group"/>
            <person name="Fallon T.R."/>
            <person name="Sander Lower S.E."/>
            <person name="Weng J.-K."/>
        </authorList>
    </citation>
    <scope>NUCLEOTIDE SEQUENCE</scope>
    <source>
        <strain evidence="14">TRF0915ILg1</strain>
        <tissue evidence="14">Whole body</tissue>
    </source>
</reference>